<dbReference type="InterPro" id="IPR036390">
    <property type="entry name" value="WH_DNA-bd_sf"/>
</dbReference>
<dbReference type="PROSITE" id="PS50931">
    <property type="entry name" value="HTH_LYSR"/>
    <property type="match status" value="1"/>
</dbReference>
<comment type="caution">
    <text evidence="7">The sequence shown here is derived from an EMBL/GenBank/DDBJ whole genome shotgun (WGS) entry which is preliminary data.</text>
</comment>
<feature type="domain" description="HTH lysR-type" evidence="5">
    <location>
        <begin position="4"/>
        <end position="61"/>
    </location>
</feature>
<dbReference type="InterPro" id="IPR036388">
    <property type="entry name" value="WH-like_DNA-bd_sf"/>
</dbReference>
<dbReference type="PANTHER" id="PTHR30419:SF8">
    <property type="entry name" value="NITROGEN ASSIMILATION TRANSCRIPTIONAL ACTIVATOR-RELATED"/>
    <property type="match status" value="1"/>
</dbReference>
<dbReference type="Pfam" id="PF00126">
    <property type="entry name" value="HTH_1"/>
    <property type="match status" value="1"/>
</dbReference>
<organism evidence="7 8">
    <name type="scientific">Herbaspirillum robiniae</name>
    <dbReference type="NCBI Taxonomy" id="2014887"/>
    <lineage>
        <taxon>Bacteria</taxon>
        <taxon>Pseudomonadati</taxon>
        <taxon>Pseudomonadota</taxon>
        <taxon>Betaproteobacteria</taxon>
        <taxon>Burkholderiales</taxon>
        <taxon>Oxalobacteraceae</taxon>
        <taxon>Herbaspirillum</taxon>
    </lineage>
</organism>
<dbReference type="GO" id="GO:0003700">
    <property type="term" value="F:DNA-binding transcription factor activity"/>
    <property type="evidence" value="ECO:0007669"/>
    <property type="project" value="InterPro"/>
</dbReference>
<dbReference type="OrthoDB" id="8594260at2"/>
<name>A0A246WLD5_9BURK</name>
<dbReference type="RefSeq" id="WP_079216125.1">
    <property type="nucleotide sequence ID" value="NZ_CP018845.1"/>
</dbReference>
<sequence length="304" mass="33416">MRKLNEQRLAYFFEAVQCGSVRAAADKLDIAPSAVSRQIALLEQEVAIPVMERHRRGVVPTEAGQLLIDYYREQGAHQADLLSKLQGLRGLKRGHVSIVIGEGFVSDFMSQPMGYFSARHPQISISIDLAGTNEVLRQVAEDQAEIGLVYNPPTDPRIVSRAMQPQPMEVIVGPQSPLRNSKSCSLKELTEYPIGLMHESYGTRQLLALAEYAAKIKFNPLLTTNSINVLKQFVKSGQGITLLPRFSVSTELAAGELLAIPIDSDVLTMAEVHLVTRVGRKLSVAANRLLSYSSSLMQAFQVTS</sequence>
<dbReference type="AlphaFoldDB" id="A0A246WLD5"/>
<dbReference type="GO" id="GO:0003677">
    <property type="term" value="F:DNA binding"/>
    <property type="evidence" value="ECO:0007669"/>
    <property type="project" value="UniProtKB-KW"/>
</dbReference>
<comment type="similarity">
    <text evidence="1">Belongs to the LysR transcriptional regulatory family.</text>
</comment>
<dbReference type="SUPFAM" id="SSF46785">
    <property type="entry name" value="Winged helix' DNA-binding domain"/>
    <property type="match status" value="1"/>
</dbReference>
<evidence type="ECO:0000256" key="4">
    <source>
        <dbReference type="ARBA" id="ARBA00023163"/>
    </source>
</evidence>
<keyword evidence="3" id="KW-0238">DNA-binding</keyword>
<evidence type="ECO:0000259" key="5">
    <source>
        <dbReference type="PROSITE" id="PS50931"/>
    </source>
</evidence>
<dbReference type="EMBL" id="JABFMT010000014">
    <property type="protein sequence ID" value="NUU02749.1"/>
    <property type="molecule type" value="Genomic_DNA"/>
</dbReference>
<dbReference type="Pfam" id="PF03466">
    <property type="entry name" value="LysR_substrate"/>
    <property type="match status" value="1"/>
</dbReference>
<dbReference type="SUPFAM" id="SSF53850">
    <property type="entry name" value="Periplasmic binding protein-like II"/>
    <property type="match status" value="1"/>
</dbReference>
<evidence type="ECO:0000313" key="6">
    <source>
        <dbReference type="EMBL" id="NUU02749.1"/>
    </source>
</evidence>
<accession>A0A246WLD5</accession>
<reference evidence="7 8" key="1">
    <citation type="submission" date="2017-06" db="EMBL/GenBank/DDBJ databases">
        <title>Herbaspirillum phytohormonus sp. nov., isolated from the root nodule of Robinia pseudoacacia in lead-zinc mine.</title>
        <authorList>
            <person name="Fan M."/>
            <person name="Lin Y."/>
        </authorList>
    </citation>
    <scope>NUCLEOTIDE SEQUENCE [LARGE SCALE GENOMIC DNA]</scope>
    <source>
        <strain evidence="7 8">HZ10</strain>
    </source>
</reference>
<dbReference type="GO" id="GO:0005829">
    <property type="term" value="C:cytosol"/>
    <property type="evidence" value="ECO:0007669"/>
    <property type="project" value="TreeGrafter"/>
</dbReference>
<evidence type="ECO:0000313" key="9">
    <source>
        <dbReference type="Proteomes" id="UP000536746"/>
    </source>
</evidence>
<dbReference type="Proteomes" id="UP000536746">
    <property type="component" value="Unassembled WGS sequence"/>
</dbReference>
<evidence type="ECO:0000313" key="8">
    <source>
        <dbReference type="Proteomes" id="UP000197596"/>
    </source>
</evidence>
<dbReference type="InterPro" id="IPR050950">
    <property type="entry name" value="HTH-type_LysR_regulators"/>
</dbReference>
<dbReference type="InterPro" id="IPR000847">
    <property type="entry name" value="LysR_HTH_N"/>
</dbReference>
<dbReference type="PANTHER" id="PTHR30419">
    <property type="entry name" value="HTH-TYPE TRANSCRIPTIONAL REGULATOR YBHD"/>
    <property type="match status" value="1"/>
</dbReference>
<keyword evidence="9" id="KW-1185">Reference proteome</keyword>
<proteinExistence type="inferred from homology"/>
<reference evidence="6 9" key="2">
    <citation type="journal article" date="2020" name="Front. Plant Sci.">
        <title>Isolation of Rhizosphere Bacteria That Improve Quality and Water Stress Tolerance in Greenhouse Ornamentals.</title>
        <authorList>
            <person name="Nordstedt N.P."/>
            <person name="Jones M.L."/>
        </authorList>
    </citation>
    <scope>NUCLEOTIDE SEQUENCE [LARGE SCALE GENOMIC DNA]</scope>
    <source>
        <strain evidence="6 9">C6C2</strain>
    </source>
</reference>
<dbReference type="Proteomes" id="UP000197596">
    <property type="component" value="Unassembled WGS sequence"/>
</dbReference>
<keyword evidence="2" id="KW-0805">Transcription regulation</keyword>
<dbReference type="Gene3D" id="1.10.10.10">
    <property type="entry name" value="Winged helix-like DNA-binding domain superfamily/Winged helix DNA-binding domain"/>
    <property type="match status" value="1"/>
</dbReference>
<evidence type="ECO:0000256" key="2">
    <source>
        <dbReference type="ARBA" id="ARBA00023015"/>
    </source>
</evidence>
<dbReference type="InterPro" id="IPR005119">
    <property type="entry name" value="LysR_subst-bd"/>
</dbReference>
<evidence type="ECO:0000313" key="7">
    <source>
        <dbReference type="EMBL" id="OWY27135.1"/>
    </source>
</evidence>
<dbReference type="Gene3D" id="3.40.190.290">
    <property type="match status" value="1"/>
</dbReference>
<keyword evidence="4" id="KW-0804">Transcription</keyword>
<protein>
    <submittedName>
        <fullName evidence="7">LysR family transcriptional regulator</fullName>
    </submittedName>
</protein>
<evidence type="ECO:0000256" key="3">
    <source>
        <dbReference type="ARBA" id="ARBA00023125"/>
    </source>
</evidence>
<gene>
    <name evidence="7" type="ORF">CEJ42_21170</name>
    <name evidence="6" type="ORF">HNO84_14175</name>
</gene>
<dbReference type="EMBL" id="NJGU01000013">
    <property type="protein sequence ID" value="OWY27135.1"/>
    <property type="molecule type" value="Genomic_DNA"/>
</dbReference>
<evidence type="ECO:0000256" key="1">
    <source>
        <dbReference type="ARBA" id="ARBA00009437"/>
    </source>
</evidence>